<dbReference type="Proteomes" id="UP000282211">
    <property type="component" value="Unassembled WGS sequence"/>
</dbReference>
<dbReference type="InterPro" id="IPR029069">
    <property type="entry name" value="HotDog_dom_sf"/>
</dbReference>
<dbReference type="SUPFAM" id="SSF54637">
    <property type="entry name" value="Thioesterase/thiol ester dehydrase-isomerase"/>
    <property type="match status" value="1"/>
</dbReference>
<dbReference type="GO" id="GO:0047617">
    <property type="term" value="F:fatty acyl-CoA hydrolase activity"/>
    <property type="evidence" value="ECO:0007669"/>
    <property type="project" value="TreeGrafter"/>
</dbReference>
<organism evidence="3 4">
    <name type="scientific">Litorimonas taeanensis</name>
    <dbReference type="NCBI Taxonomy" id="568099"/>
    <lineage>
        <taxon>Bacteria</taxon>
        <taxon>Pseudomonadati</taxon>
        <taxon>Pseudomonadota</taxon>
        <taxon>Alphaproteobacteria</taxon>
        <taxon>Maricaulales</taxon>
        <taxon>Robiginitomaculaceae</taxon>
    </lineage>
</organism>
<dbReference type="EMBL" id="RBII01000001">
    <property type="protein sequence ID" value="RKQ72013.1"/>
    <property type="molecule type" value="Genomic_DNA"/>
</dbReference>
<evidence type="ECO:0000313" key="4">
    <source>
        <dbReference type="Proteomes" id="UP000282211"/>
    </source>
</evidence>
<protein>
    <submittedName>
        <fullName evidence="3">(3S)-malyl-CoA thioesterase</fullName>
    </submittedName>
</protein>
<dbReference type="Gene3D" id="3.10.129.10">
    <property type="entry name" value="Hotdog Thioesterase"/>
    <property type="match status" value="1"/>
</dbReference>
<dbReference type="OrthoDB" id="9799036at2"/>
<keyword evidence="2" id="KW-0378">Hydrolase</keyword>
<dbReference type="InterPro" id="IPR050563">
    <property type="entry name" value="4-hydroxybenzoyl-CoA_TE"/>
</dbReference>
<dbReference type="InParanoid" id="A0A420WLW6"/>
<gene>
    <name evidence="3" type="ORF">DES40_1349</name>
</gene>
<sequence>MSRPTPNYRESYPHYLKIPTRWNDNDVYGHVNNSVYYFFFDTVVNEYLIQNKLLDIETSVTIGLVVRTNCDYFAPTGFPDIIHAGLRVVHLGNSSVIYEIGLFKNEDKTSAAQGQFTHVYVDRNTRRPVPISTEMRAGLEALKV</sequence>
<dbReference type="CDD" id="cd00586">
    <property type="entry name" value="4HBT"/>
    <property type="match status" value="1"/>
</dbReference>
<comment type="similarity">
    <text evidence="1">Belongs to the 4-hydroxybenzoyl-CoA thioesterase family.</text>
</comment>
<evidence type="ECO:0000256" key="1">
    <source>
        <dbReference type="ARBA" id="ARBA00005953"/>
    </source>
</evidence>
<name>A0A420WLW6_9PROT</name>
<evidence type="ECO:0000256" key="2">
    <source>
        <dbReference type="ARBA" id="ARBA00022801"/>
    </source>
</evidence>
<proteinExistence type="inferred from homology"/>
<comment type="caution">
    <text evidence="3">The sequence shown here is derived from an EMBL/GenBank/DDBJ whole genome shotgun (WGS) entry which is preliminary data.</text>
</comment>
<dbReference type="Pfam" id="PF13279">
    <property type="entry name" value="4HBT_2"/>
    <property type="match status" value="1"/>
</dbReference>
<dbReference type="RefSeq" id="WP_121099851.1">
    <property type="nucleotide sequence ID" value="NZ_RBII01000001.1"/>
</dbReference>
<dbReference type="PANTHER" id="PTHR31793">
    <property type="entry name" value="4-HYDROXYBENZOYL-COA THIOESTERASE FAMILY MEMBER"/>
    <property type="match status" value="1"/>
</dbReference>
<accession>A0A420WLW6</accession>
<dbReference type="PANTHER" id="PTHR31793:SF27">
    <property type="entry name" value="NOVEL THIOESTERASE SUPERFAMILY DOMAIN AND SAPOSIN A-TYPE DOMAIN CONTAINING PROTEIN (0610012H03RIK)"/>
    <property type="match status" value="1"/>
</dbReference>
<evidence type="ECO:0000313" key="3">
    <source>
        <dbReference type="EMBL" id="RKQ72013.1"/>
    </source>
</evidence>
<dbReference type="AlphaFoldDB" id="A0A420WLW6"/>
<keyword evidence="4" id="KW-1185">Reference proteome</keyword>
<reference evidence="3 4" key="1">
    <citation type="submission" date="2018-10" db="EMBL/GenBank/DDBJ databases">
        <title>Genomic Encyclopedia of Type Strains, Phase IV (KMG-IV): sequencing the most valuable type-strain genomes for metagenomic binning, comparative biology and taxonomic classification.</title>
        <authorList>
            <person name="Goeker M."/>
        </authorList>
    </citation>
    <scope>NUCLEOTIDE SEQUENCE [LARGE SCALE GENOMIC DNA]</scope>
    <source>
        <strain evidence="3 4">DSM 22008</strain>
    </source>
</reference>